<feature type="domain" description="HEPN" evidence="1">
    <location>
        <begin position="16"/>
        <end position="127"/>
    </location>
</feature>
<dbReference type="SUPFAM" id="SSF81593">
    <property type="entry name" value="Nucleotidyltransferase substrate binding subunit/domain"/>
    <property type="match status" value="1"/>
</dbReference>
<dbReference type="PROSITE" id="PS50910">
    <property type="entry name" value="HEPN"/>
    <property type="match status" value="1"/>
</dbReference>
<evidence type="ECO:0000259" key="1">
    <source>
        <dbReference type="PROSITE" id="PS50910"/>
    </source>
</evidence>
<comment type="caution">
    <text evidence="2">The sequence shown here is derived from an EMBL/GenBank/DDBJ whole genome shotgun (WGS) entry which is preliminary data.</text>
</comment>
<reference evidence="2 3" key="1">
    <citation type="submission" date="2017-04" db="EMBL/GenBank/DDBJ databases">
        <title>Draft Aigarchaeota genome from a New Zealand hot spring.</title>
        <authorList>
            <person name="Reysenbach A.-L."/>
            <person name="Donaho J.A."/>
            <person name="Gerhart J."/>
            <person name="Kelley J.F."/>
            <person name="Kouba K."/>
            <person name="Podar M."/>
            <person name="Stott M."/>
        </authorList>
    </citation>
    <scope>NUCLEOTIDE SEQUENCE [LARGE SCALE GENOMIC DNA]</scope>
    <source>
        <strain evidence="2">NZ13_MG1</strain>
    </source>
</reference>
<gene>
    <name evidence="2" type="ORF">B9J98_05995</name>
</gene>
<dbReference type="Pfam" id="PF05168">
    <property type="entry name" value="HEPN"/>
    <property type="match status" value="1"/>
</dbReference>
<proteinExistence type="predicted"/>
<dbReference type="InterPro" id="IPR007842">
    <property type="entry name" value="HEPN_dom"/>
</dbReference>
<sequence>MLIFILSSMDRSRDLLMDAEDFLGAAKDLFERGRWSKVCFNAQQAAELALKAVLQKLGMERRTHSLVDLLAELLKHMEEAGNFVDDVKILDQYYIPTRYANAFASGPAKDKYTEQQAKDAIERATKILEWARRHVL</sequence>
<dbReference type="Gene3D" id="1.20.120.330">
    <property type="entry name" value="Nucleotidyltransferases domain 2"/>
    <property type="match status" value="1"/>
</dbReference>
<organism evidence="2 3">
    <name type="scientific">Candidatus Terraquivivens tikiterensis</name>
    <dbReference type="NCBI Taxonomy" id="1980982"/>
    <lineage>
        <taxon>Archaea</taxon>
        <taxon>Nitrososphaerota</taxon>
        <taxon>Candidatus Wolframiiraptoraceae</taxon>
        <taxon>Candidatus Terraquivivens</taxon>
    </lineage>
</organism>
<protein>
    <recommendedName>
        <fullName evidence="1">HEPN domain-containing protein</fullName>
    </recommendedName>
</protein>
<dbReference type="AlphaFoldDB" id="A0A2R7Y240"/>
<dbReference type="Proteomes" id="UP000244066">
    <property type="component" value="Unassembled WGS sequence"/>
</dbReference>
<evidence type="ECO:0000313" key="3">
    <source>
        <dbReference type="Proteomes" id="UP000244066"/>
    </source>
</evidence>
<evidence type="ECO:0000313" key="2">
    <source>
        <dbReference type="EMBL" id="PUA31499.1"/>
    </source>
</evidence>
<dbReference type="SMART" id="SM00748">
    <property type="entry name" value="HEPN"/>
    <property type="match status" value="1"/>
</dbReference>
<accession>A0A2R7Y240</accession>
<name>A0A2R7Y240_9ARCH</name>
<dbReference type="EMBL" id="NDWU01000016">
    <property type="protein sequence ID" value="PUA31499.1"/>
    <property type="molecule type" value="Genomic_DNA"/>
</dbReference>